<evidence type="ECO:0000256" key="1">
    <source>
        <dbReference type="SAM" id="MobiDB-lite"/>
    </source>
</evidence>
<accession>A0A0S2LV69</accession>
<feature type="domain" description="Carbohydrate kinase FGGY C-terminal" evidence="2">
    <location>
        <begin position="33"/>
        <end position="227"/>
    </location>
</feature>
<evidence type="ECO:0000259" key="2">
    <source>
        <dbReference type="Pfam" id="PF02782"/>
    </source>
</evidence>
<dbReference type="RefSeq" id="WP_062285726.1">
    <property type="nucleotide sequence ID" value="NZ_CP013200.1"/>
</dbReference>
<gene>
    <name evidence="3" type="ORF">AS189_01190</name>
</gene>
<feature type="compositionally biased region" description="Basic and acidic residues" evidence="1">
    <location>
        <begin position="1"/>
        <end position="21"/>
    </location>
</feature>
<dbReference type="GO" id="GO:0005975">
    <property type="term" value="P:carbohydrate metabolic process"/>
    <property type="evidence" value="ECO:0007669"/>
    <property type="project" value="InterPro"/>
</dbReference>
<evidence type="ECO:0000313" key="3">
    <source>
        <dbReference type="EMBL" id="ALO65359.1"/>
    </source>
</evidence>
<dbReference type="EMBL" id="CP013200">
    <property type="protein sequence ID" value="ALO65359.1"/>
    <property type="molecule type" value="Genomic_DNA"/>
</dbReference>
<reference evidence="4" key="1">
    <citation type="submission" date="2015-11" db="EMBL/GenBank/DDBJ databases">
        <authorList>
            <person name="Kumar R."/>
            <person name="Singh D."/>
            <person name="Swarnkar M.K."/>
            <person name="Singh A.K."/>
            <person name="Kumar S."/>
        </authorList>
    </citation>
    <scope>NUCLEOTIDE SEQUENCE [LARGE SCALE GENOMIC DNA]</scope>
    <source>
        <strain evidence="4">ERGS4:06</strain>
    </source>
</reference>
<dbReference type="GO" id="GO:0016301">
    <property type="term" value="F:kinase activity"/>
    <property type="evidence" value="ECO:0007669"/>
    <property type="project" value="InterPro"/>
</dbReference>
<sequence length="254" mass="25977">MDRRHRPDPQTAHCSEHRTSGDHVGAVGSHDTASAVAAVPAAAPNFTNERGVDGTTRYLRNVGGLWLLSESMRTWEQDALQGNKHDAGTPASSDSLATLSLPGLLAAAAAELTGGPLIDVDSEDFIAPGNMPERIRAAVSATGGTLATRPAAVVRCIMDSLAAAYATTVAQAQELSGKTVDVIHIVGGGSQNDLLCQLTANATGLPVVAGPVEATALGNVLIQARAAGAAPRALQDLRAIVAASLPGKNYQPQL</sequence>
<evidence type="ECO:0000313" key="4">
    <source>
        <dbReference type="Proteomes" id="UP000059574"/>
    </source>
</evidence>
<protein>
    <recommendedName>
        <fullName evidence="2">Carbohydrate kinase FGGY C-terminal domain-containing protein</fullName>
    </recommendedName>
</protein>
<proteinExistence type="predicted"/>
<dbReference type="AlphaFoldDB" id="A0A0S2LV69"/>
<dbReference type="Gene3D" id="3.30.420.40">
    <property type="match status" value="1"/>
</dbReference>
<reference evidence="3 4" key="2">
    <citation type="journal article" date="2016" name="J. Biotechnol.">
        <title>Complete genome sequence of Arthrobacter alpinus ERGS4:06, a yellow pigmented bacterium tolerant to cold and radiations isolated from Sikkim Himalaya.</title>
        <authorList>
            <person name="Kumar R."/>
            <person name="Singh D."/>
            <person name="Swarnkar M.K."/>
            <person name="Singh A.K."/>
            <person name="Kumar S."/>
        </authorList>
    </citation>
    <scope>NUCLEOTIDE SEQUENCE [LARGE SCALE GENOMIC DNA]</scope>
    <source>
        <strain evidence="3 4">ERGS4:06</strain>
    </source>
</reference>
<organism evidence="3 4">
    <name type="scientific">Arthrobacter alpinus</name>
    <dbReference type="NCBI Taxonomy" id="656366"/>
    <lineage>
        <taxon>Bacteria</taxon>
        <taxon>Bacillati</taxon>
        <taxon>Actinomycetota</taxon>
        <taxon>Actinomycetes</taxon>
        <taxon>Micrococcales</taxon>
        <taxon>Micrococcaceae</taxon>
        <taxon>Arthrobacter</taxon>
    </lineage>
</organism>
<dbReference type="InterPro" id="IPR018485">
    <property type="entry name" value="FGGY_C"/>
</dbReference>
<name>A0A0S2LV69_9MICC</name>
<feature type="region of interest" description="Disordered" evidence="1">
    <location>
        <begin position="1"/>
        <end position="24"/>
    </location>
</feature>
<dbReference type="SUPFAM" id="SSF53067">
    <property type="entry name" value="Actin-like ATPase domain"/>
    <property type="match status" value="1"/>
</dbReference>
<dbReference type="Proteomes" id="UP000059574">
    <property type="component" value="Chromosome"/>
</dbReference>
<dbReference type="Pfam" id="PF02782">
    <property type="entry name" value="FGGY_C"/>
    <property type="match status" value="1"/>
</dbReference>
<dbReference type="InterPro" id="IPR043129">
    <property type="entry name" value="ATPase_NBD"/>
</dbReference>